<keyword evidence="4" id="KW-1185">Reference proteome</keyword>
<reference evidence="3 4" key="1">
    <citation type="submission" date="2017-03" db="EMBL/GenBank/DDBJ databases">
        <title>Genome of the blue death feigning beetle - Asbolus verrucosus.</title>
        <authorList>
            <person name="Rider S.D."/>
        </authorList>
    </citation>
    <scope>NUCLEOTIDE SEQUENCE [LARGE SCALE GENOMIC DNA]</scope>
    <source>
        <strain evidence="3">Butters</strain>
        <tissue evidence="3">Head and leg muscle</tissue>
    </source>
</reference>
<keyword evidence="2" id="KW-0862">Zinc</keyword>
<dbReference type="GO" id="GO:0005739">
    <property type="term" value="C:mitochondrion"/>
    <property type="evidence" value="ECO:0007669"/>
    <property type="project" value="TreeGrafter"/>
</dbReference>
<comment type="caution">
    <text evidence="3">The sequence shown here is derived from an EMBL/GenBank/DDBJ whole genome shotgun (WGS) entry which is preliminary data.</text>
</comment>
<name>A0A482W2W4_ASBVE</name>
<dbReference type="AlphaFoldDB" id="A0A482W2W4"/>
<dbReference type="Proteomes" id="UP000292052">
    <property type="component" value="Unassembled WGS sequence"/>
</dbReference>
<gene>
    <name evidence="3" type="ORF">BDFB_009295</name>
</gene>
<dbReference type="InterPro" id="IPR007715">
    <property type="entry name" value="Coq4"/>
</dbReference>
<evidence type="ECO:0000256" key="1">
    <source>
        <dbReference type="ARBA" id="ARBA00022688"/>
    </source>
</evidence>
<dbReference type="PANTHER" id="PTHR12922:SF7">
    <property type="entry name" value="UBIQUINONE BIOSYNTHESIS PROTEIN COQ4 HOMOLOG, MITOCHONDRIAL"/>
    <property type="match status" value="1"/>
</dbReference>
<protein>
    <submittedName>
        <fullName evidence="3">Coq4 domain containing protein</fullName>
    </submittedName>
</protein>
<accession>A0A482W2W4</accession>
<dbReference type="GO" id="GO:0006744">
    <property type="term" value="P:ubiquinone biosynthetic process"/>
    <property type="evidence" value="ECO:0007669"/>
    <property type="project" value="UniProtKB-KW"/>
</dbReference>
<dbReference type="STRING" id="1661398.A0A482W2W4"/>
<sequence length="129" mass="14699">MENSKEGAEILRTRPRINSKTVDLDWLKKLPDDTLGKTYINFLERNQVTPDSRMTVQFIDDVNSAYVLQRYREAHDLFHTILGMPTNMLGEVTIKWIEAIQTKLPMCIGAAVFGPASILIQEILLAMGY</sequence>
<evidence type="ECO:0000256" key="2">
    <source>
        <dbReference type="ARBA" id="ARBA00022833"/>
    </source>
</evidence>
<dbReference type="PANTHER" id="PTHR12922">
    <property type="entry name" value="UBIQUINONE BIOSYNTHESIS PROTEIN"/>
    <property type="match status" value="1"/>
</dbReference>
<dbReference type="EMBL" id="QDEB01035523">
    <property type="protein sequence ID" value="RZC39315.1"/>
    <property type="molecule type" value="Genomic_DNA"/>
</dbReference>
<keyword evidence="1" id="KW-0831">Ubiquinone biosynthesis</keyword>
<evidence type="ECO:0000313" key="3">
    <source>
        <dbReference type="EMBL" id="RZC39315.1"/>
    </source>
</evidence>
<proteinExistence type="predicted"/>
<evidence type="ECO:0000313" key="4">
    <source>
        <dbReference type="Proteomes" id="UP000292052"/>
    </source>
</evidence>
<dbReference type="OrthoDB" id="4249at2759"/>
<organism evidence="3 4">
    <name type="scientific">Asbolus verrucosus</name>
    <name type="common">Desert ironclad beetle</name>
    <dbReference type="NCBI Taxonomy" id="1661398"/>
    <lineage>
        <taxon>Eukaryota</taxon>
        <taxon>Metazoa</taxon>
        <taxon>Ecdysozoa</taxon>
        <taxon>Arthropoda</taxon>
        <taxon>Hexapoda</taxon>
        <taxon>Insecta</taxon>
        <taxon>Pterygota</taxon>
        <taxon>Neoptera</taxon>
        <taxon>Endopterygota</taxon>
        <taxon>Coleoptera</taxon>
        <taxon>Polyphaga</taxon>
        <taxon>Cucujiformia</taxon>
        <taxon>Tenebrionidae</taxon>
        <taxon>Pimeliinae</taxon>
        <taxon>Asbolus</taxon>
    </lineage>
</organism>
<dbReference type="Pfam" id="PF05019">
    <property type="entry name" value="Coq4"/>
    <property type="match status" value="1"/>
</dbReference>